<dbReference type="AlphaFoldDB" id="A0A4R6U8B2"/>
<dbReference type="SUPFAM" id="SSF53850">
    <property type="entry name" value="Periplasmic binding protein-like II"/>
    <property type="match status" value="1"/>
</dbReference>
<feature type="signal peptide" evidence="2">
    <location>
        <begin position="1"/>
        <end position="22"/>
    </location>
</feature>
<gene>
    <name evidence="3" type="ORF">EV213_10149</name>
</gene>
<keyword evidence="4" id="KW-1185">Reference proteome</keyword>
<reference evidence="3 4" key="1">
    <citation type="submission" date="2019-03" db="EMBL/GenBank/DDBJ databases">
        <title>Genomic Encyclopedia of Type Strains, Phase IV (KMG-IV): sequencing the most valuable type-strain genomes for metagenomic binning, comparative biology and taxonomic classification.</title>
        <authorList>
            <person name="Goeker M."/>
        </authorList>
    </citation>
    <scope>NUCLEOTIDE SEQUENCE [LARGE SCALE GENOMIC DNA]</scope>
    <source>
        <strain evidence="3 4">DSM 28697</strain>
    </source>
</reference>
<feature type="region of interest" description="Disordered" evidence="1">
    <location>
        <begin position="463"/>
        <end position="492"/>
    </location>
</feature>
<feature type="compositionally biased region" description="Basic and acidic residues" evidence="1">
    <location>
        <begin position="464"/>
        <end position="474"/>
    </location>
</feature>
<sequence>MRKRIKKHGFHLLFLICFSVLLGGCSDSASEEAVAPEDLEDSAAMENYAVGDQFKANEPLTFSVLYSNHPGYQLQEDWLFWDELTKRTNVTLDPTTVPMSDYDEKRSLLINSGDAPYIIPKTYPGQEQQFLASGVILPVSDYIDLMPNLKAKIEQWDMDEDLNAIRQKDGKFYVLPGLHEAVWPDYTLAVRTDILEENNIPMPTSWEELEDVLLQLKEIYPDKTPWSERWKFESTLNFASTAFGTVGGWGLGDGLAFDEEKEEFVFAPGTENHKNMVTYFSGLVEQGLLDKSSFTQEDEQAIQKFISGESFFIATNSQEIVRHRLSMNETLGEGNFKIEKLLLPAGPEGPLMGGSRLENGVMILDKAKDDPNFKSMMQFIDWLWYSDEGLEFAKWGVEGTTYDVVDGKRVLKEDITHNGINAGAPTTLQEGFGFSNGVFAYGGSTELLHSMMSEEELAWQETMAENREPQKPEPPRPYSQEQREMSSLSGTPLLDYAKSNTLKFIVGQRDLSEWDAYVAELQGKGVQEYVGIANEAYKEYKESNEQ</sequence>
<protein>
    <submittedName>
        <fullName evidence="3">Carbohydrate ABC transporter substrate-binding protein (CUT1 family)</fullName>
    </submittedName>
</protein>
<evidence type="ECO:0000313" key="3">
    <source>
        <dbReference type="EMBL" id="TDQ42621.1"/>
    </source>
</evidence>
<dbReference type="OrthoDB" id="9787283at2"/>
<dbReference type="CDD" id="cd13583">
    <property type="entry name" value="PBP2_AlgQ_like_4"/>
    <property type="match status" value="1"/>
</dbReference>
<dbReference type="Pfam" id="PF13416">
    <property type="entry name" value="SBP_bac_8"/>
    <property type="match status" value="1"/>
</dbReference>
<dbReference type="RefSeq" id="WP_133578465.1">
    <property type="nucleotide sequence ID" value="NZ_SNYJ01000001.1"/>
</dbReference>
<evidence type="ECO:0000313" key="4">
    <source>
        <dbReference type="Proteomes" id="UP000295632"/>
    </source>
</evidence>
<accession>A0A4R6U8B2</accession>
<comment type="caution">
    <text evidence="3">The sequence shown here is derived from an EMBL/GenBank/DDBJ whole genome shotgun (WGS) entry which is preliminary data.</text>
</comment>
<evidence type="ECO:0000256" key="1">
    <source>
        <dbReference type="SAM" id="MobiDB-lite"/>
    </source>
</evidence>
<dbReference type="EMBL" id="SNYJ01000001">
    <property type="protein sequence ID" value="TDQ42621.1"/>
    <property type="molecule type" value="Genomic_DNA"/>
</dbReference>
<evidence type="ECO:0000256" key="2">
    <source>
        <dbReference type="SAM" id="SignalP"/>
    </source>
</evidence>
<feature type="chain" id="PRO_5039524968" evidence="2">
    <location>
        <begin position="23"/>
        <end position="546"/>
    </location>
</feature>
<organism evidence="3 4">
    <name type="scientific">Aureibacillus halotolerans</name>
    <dbReference type="NCBI Taxonomy" id="1508390"/>
    <lineage>
        <taxon>Bacteria</taxon>
        <taxon>Bacillati</taxon>
        <taxon>Bacillota</taxon>
        <taxon>Bacilli</taxon>
        <taxon>Bacillales</taxon>
        <taxon>Bacillaceae</taxon>
        <taxon>Aureibacillus</taxon>
    </lineage>
</organism>
<name>A0A4R6U8B2_9BACI</name>
<keyword evidence="2" id="KW-0732">Signal</keyword>
<dbReference type="InterPro" id="IPR006059">
    <property type="entry name" value="SBP"/>
</dbReference>
<dbReference type="PROSITE" id="PS51257">
    <property type="entry name" value="PROKAR_LIPOPROTEIN"/>
    <property type="match status" value="1"/>
</dbReference>
<dbReference type="Gene3D" id="3.40.190.10">
    <property type="entry name" value="Periplasmic binding protein-like II"/>
    <property type="match status" value="2"/>
</dbReference>
<proteinExistence type="predicted"/>
<dbReference type="Proteomes" id="UP000295632">
    <property type="component" value="Unassembled WGS sequence"/>
</dbReference>